<keyword evidence="5" id="KW-0963">Cytoplasm</keyword>
<dbReference type="InterPro" id="IPR042172">
    <property type="entry name" value="Adenosylhomocyst_ase-like_sf"/>
</dbReference>
<keyword evidence="4 5" id="KW-0520">NAD</keyword>
<comment type="subcellular location">
    <subcellularLocation>
        <location evidence="5">Cytoplasm</location>
    </subcellularLocation>
</comment>
<feature type="binding site" evidence="5 6">
    <location>
        <position position="143"/>
    </location>
    <ligand>
        <name>substrate</name>
    </ligand>
</feature>
<dbReference type="GO" id="GO:0005829">
    <property type="term" value="C:cytosol"/>
    <property type="evidence" value="ECO:0007669"/>
    <property type="project" value="TreeGrafter"/>
</dbReference>
<evidence type="ECO:0000256" key="7">
    <source>
        <dbReference type="PIRSR" id="PIRSR001109-2"/>
    </source>
</evidence>
<comment type="catalytic activity">
    <reaction evidence="5 8">
        <text>S-adenosyl-L-homocysteine + H2O = L-homocysteine + adenosine</text>
        <dbReference type="Rhea" id="RHEA:21708"/>
        <dbReference type="ChEBI" id="CHEBI:15377"/>
        <dbReference type="ChEBI" id="CHEBI:16335"/>
        <dbReference type="ChEBI" id="CHEBI:57856"/>
        <dbReference type="ChEBI" id="CHEBI:58199"/>
        <dbReference type="EC" id="3.13.2.1"/>
    </reaction>
</comment>
<dbReference type="UniPathway" id="UPA00314">
    <property type="reaction ID" value="UER00076"/>
</dbReference>
<feature type="binding site" evidence="5 7">
    <location>
        <position position="396"/>
    </location>
    <ligand>
        <name>NAD(+)</name>
        <dbReference type="ChEBI" id="CHEBI:57540"/>
    </ligand>
</feature>
<protein>
    <recommendedName>
        <fullName evidence="5">Adenosylhomocysteinase</fullName>
        <ecNumber evidence="5">3.13.2.1</ecNumber>
    </recommendedName>
    <alternativeName>
        <fullName evidence="5">S-adenosyl-L-homocysteine hydrolase</fullName>
        <shortName evidence="5">AdoHcyase</shortName>
    </alternativeName>
</protein>
<dbReference type="PIRSF" id="PIRSF001109">
    <property type="entry name" value="Ad_hcy_hydrolase"/>
    <property type="match status" value="1"/>
</dbReference>
<feature type="binding site" evidence="5 6">
    <location>
        <position position="59"/>
    </location>
    <ligand>
        <name>substrate</name>
    </ligand>
</feature>
<reference evidence="11 12" key="1">
    <citation type="submission" date="2019-02" db="EMBL/GenBank/DDBJ databases">
        <title>Jishengella sp. nov., isolated from a root of Zingiber montanum.</title>
        <authorList>
            <person name="Kuncharoen N."/>
            <person name="Kudo T."/>
            <person name="Masahiro Y."/>
            <person name="Ohkuma M."/>
            <person name="Tanasupawat S."/>
        </authorList>
    </citation>
    <scope>NUCLEOTIDE SEQUENCE [LARGE SCALE GENOMIC DNA]</scope>
    <source>
        <strain evidence="11 12">PLAI 1-1</strain>
    </source>
</reference>
<dbReference type="SUPFAM" id="SSF52283">
    <property type="entry name" value="Formate/glycerate dehydrogenase catalytic domain-like"/>
    <property type="match status" value="1"/>
</dbReference>
<dbReference type="SMART" id="SM00996">
    <property type="entry name" value="AdoHcyase"/>
    <property type="match status" value="1"/>
</dbReference>
<feature type="binding site" evidence="5">
    <location>
        <position position="240"/>
    </location>
    <ligand>
        <name>NAD(+)</name>
        <dbReference type="ChEBI" id="CHEBI:57540"/>
    </ligand>
</feature>
<evidence type="ECO:0000256" key="2">
    <source>
        <dbReference type="ARBA" id="ARBA00022563"/>
    </source>
</evidence>
<dbReference type="SUPFAM" id="SSF51735">
    <property type="entry name" value="NAD(P)-binding Rossmann-fold domains"/>
    <property type="match status" value="1"/>
</dbReference>
<dbReference type="HAMAP" id="MF_00563">
    <property type="entry name" value="AdoHcyase"/>
    <property type="match status" value="1"/>
</dbReference>
<dbReference type="Gene3D" id="3.40.50.720">
    <property type="entry name" value="NAD(P)-binding Rossmann-like Domain"/>
    <property type="match status" value="1"/>
</dbReference>
<dbReference type="GO" id="GO:0006730">
    <property type="term" value="P:one-carbon metabolic process"/>
    <property type="evidence" value="ECO:0007669"/>
    <property type="project" value="UniProtKB-UniRule"/>
</dbReference>
<dbReference type="Gene3D" id="3.40.50.1480">
    <property type="entry name" value="Adenosylhomocysteinase-like"/>
    <property type="match status" value="1"/>
</dbReference>
<comment type="cofactor">
    <cofactor evidence="5 7 8">
        <name>NAD(+)</name>
        <dbReference type="ChEBI" id="CHEBI:57540"/>
    </cofactor>
    <text evidence="5 7 8">Binds 1 NAD(+) per subunit.</text>
</comment>
<dbReference type="PROSITE" id="PS00739">
    <property type="entry name" value="ADOHCYASE_2"/>
    <property type="match status" value="1"/>
</dbReference>
<evidence type="ECO:0000256" key="8">
    <source>
        <dbReference type="RuleBase" id="RU000548"/>
    </source>
</evidence>
<keyword evidence="12" id="KW-1185">Reference proteome</keyword>
<feature type="binding site" evidence="5 7">
    <location>
        <begin position="348"/>
        <end position="350"/>
    </location>
    <ligand>
        <name>NAD(+)</name>
        <dbReference type="ChEBI" id="CHEBI:57540"/>
    </ligand>
</feature>
<dbReference type="EMBL" id="SJJR01000002">
    <property type="protein sequence ID" value="TCB99656.1"/>
    <property type="molecule type" value="Genomic_DNA"/>
</dbReference>
<comment type="function">
    <text evidence="5">May play a key role in the regulation of the intracellular concentration of adenosylhomocysteine.</text>
</comment>
<dbReference type="InterPro" id="IPR015878">
    <property type="entry name" value="Ado_hCys_hydrolase_NAD-bd"/>
</dbReference>
<feature type="binding site" evidence="5 7">
    <location>
        <position position="292"/>
    </location>
    <ligand>
        <name>NAD(+)</name>
        <dbReference type="ChEBI" id="CHEBI:57540"/>
    </ligand>
</feature>
<dbReference type="InterPro" id="IPR020082">
    <property type="entry name" value="S-Ado-L-homoCys_hydrolase_CS"/>
</dbReference>
<comment type="caution">
    <text evidence="11">The sequence shown here is derived from an EMBL/GenBank/DDBJ whole genome shotgun (WGS) entry which is preliminary data.</text>
</comment>
<evidence type="ECO:0000256" key="6">
    <source>
        <dbReference type="PIRSR" id="PIRSR001109-1"/>
    </source>
</evidence>
<dbReference type="PANTHER" id="PTHR23420">
    <property type="entry name" value="ADENOSYLHOMOCYSTEINASE"/>
    <property type="match status" value="1"/>
</dbReference>
<dbReference type="RefSeq" id="WP_131300781.1">
    <property type="nucleotide sequence ID" value="NZ_SJJR01000002.1"/>
</dbReference>
<comment type="pathway">
    <text evidence="5 8">Amino-acid biosynthesis; L-homocysteine biosynthesis; L-homocysteine from S-adenosyl-L-homocysteine: step 1/1.</text>
</comment>
<keyword evidence="3 5" id="KW-0378">Hydrolase</keyword>
<feature type="binding site" evidence="7">
    <location>
        <position position="403"/>
    </location>
    <ligand>
        <name>NAD(+)</name>
        <dbReference type="ChEBI" id="CHEBI:57540"/>
    </ligand>
</feature>
<evidence type="ECO:0000259" key="10">
    <source>
        <dbReference type="SMART" id="SM00997"/>
    </source>
</evidence>
<evidence type="ECO:0000256" key="1">
    <source>
        <dbReference type="ARBA" id="ARBA00007122"/>
    </source>
</evidence>
<feature type="binding site" evidence="5 6">
    <location>
        <position position="205"/>
    </location>
    <ligand>
        <name>substrate</name>
    </ligand>
</feature>
<organism evidence="11 12">
    <name type="scientific">Micromonospora zingiberis</name>
    <dbReference type="NCBI Taxonomy" id="2053011"/>
    <lineage>
        <taxon>Bacteria</taxon>
        <taxon>Bacillati</taxon>
        <taxon>Actinomycetota</taxon>
        <taxon>Actinomycetes</taxon>
        <taxon>Micromonosporales</taxon>
        <taxon>Micromonosporaceae</taxon>
        <taxon>Micromonospora</taxon>
    </lineage>
</organism>
<dbReference type="Proteomes" id="UP000292274">
    <property type="component" value="Unassembled WGS sequence"/>
</dbReference>
<dbReference type="NCBIfam" id="NF004005">
    <property type="entry name" value="PRK05476.2-3"/>
    <property type="match status" value="1"/>
</dbReference>
<dbReference type="SMART" id="SM00997">
    <property type="entry name" value="AdoHcyase_NAD"/>
    <property type="match status" value="1"/>
</dbReference>
<evidence type="ECO:0000256" key="4">
    <source>
        <dbReference type="ARBA" id="ARBA00023027"/>
    </source>
</evidence>
<evidence type="ECO:0000256" key="3">
    <source>
        <dbReference type="ARBA" id="ARBA00022801"/>
    </source>
</evidence>
<dbReference type="Pfam" id="PF00670">
    <property type="entry name" value="AdoHcyase_NAD"/>
    <property type="match status" value="1"/>
</dbReference>
<dbReference type="FunFam" id="3.40.50.720:FF:000004">
    <property type="entry name" value="Adenosylhomocysteinase"/>
    <property type="match status" value="1"/>
</dbReference>
<proteinExistence type="inferred from homology"/>
<keyword evidence="2 5" id="KW-0554">One-carbon metabolism</keyword>
<dbReference type="NCBIfam" id="TIGR00936">
    <property type="entry name" value="ahcY"/>
    <property type="match status" value="1"/>
</dbReference>
<dbReference type="GO" id="GO:0071269">
    <property type="term" value="P:L-homocysteine biosynthetic process"/>
    <property type="evidence" value="ECO:0007669"/>
    <property type="project" value="UniProtKB-UniRule"/>
</dbReference>
<feature type="binding site" evidence="5">
    <location>
        <begin position="269"/>
        <end position="274"/>
    </location>
    <ligand>
        <name>NAD(+)</name>
        <dbReference type="ChEBI" id="CHEBI:57540"/>
    </ligand>
</feature>
<dbReference type="OrthoDB" id="9802717at2"/>
<name>A0A4R0GQ18_9ACTN</name>
<dbReference type="AlphaFoldDB" id="A0A4R0GQ18"/>
<feature type="domain" description="S-adenosyl-L-homocysteine hydrolase NAD binding" evidence="10">
    <location>
        <begin position="240"/>
        <end position="402"/>
    </location>
</feature>
<dbReference type="InterPro" id="IPR036291">
    <property type="entry name" value="NAD(P)-bd_dom_sf"/>
</dbReference>
<dbReference type="CDD" id="cd00401">
    <property type="entry name" value="SAHH"/>
    <property type="match status" value="1"/>
</dbReference>
<dbReference type="GO" id="GO:0033353">
    <property type="term" value="P:S-adenosylmethionine cycle"/>
    <property type="evidence" value="ECO:0007669"/>
    <property type="project" value="TreeGrafter"/>
</dbReference>
<gene>
    <name evidence="5" type="primary">ahcY</name>
    <name evidence="11" type="ORF">E0H26_03610</name>
</gene>
<feature type="binding site" evidence="7">
    <location>
        <begin position="271"/>
        <end position="276"/>
    </location>
    <ligand>
        <name>NAD(+)</name>
        <dbReference type="ChEBI" id="CHEBI:57540"/>
    </ligand>
</feature>
<evidence type="ECO:0000313" key="12">
    <source>
        <dbReference type="Proteomes" id="UP000292274"/>
    </source>
</evidence>
<evidence type="ECO:0000256" key="9">
    <source>
        <dbReference type="RuleBase" id="RU004166"/>
    </source>
</evidence>
<comment type="caution">
    <text evidence="5">Lacks conserved residue(s) required for the propagation of feature annotation.</text>
</comment>
<evidence type="ECO:0000313" key="11">
    <source>
        <dbReference type="EMBL" id="TCB99656.1"/>
    </source>
</evidence>
<sequence length="482" mass="52413">MASNDEADYRIADLGLARAGRVEIRWAEHEMPGLMALRRRYAPSRPLAGKRISGFLALTVQTAVIIETLIDLGADVRWSGCNVLGTQDHAAAAVVVGRDGTPERPTGPAVFAWRGQNVDEYWWCAEQSLRWPDGGGPDSVIDDGGDFGMAVHTGLAAEADGFVPDPATARTGDEAAMLRMLAATLAERPKQWTTMVAGLRGVTEETTCGMVRLNRLHERKELLYPVININDAVTKSKYDNHFGCRHSLIDGINRATDVLIGGKVAVVVGYGNVGKGCAQAFRGQGARVVVVEIDPICALQAAMDGYQVTTLNEIVPVGDFFVTATGACRVIRPEHMARMKHLAIVGNIGHFDIEVDVAGLAAYPGIQRAQVKPQVDEWVFPDGHSVIVLGDGRVINFANATGHPSYVMSASFTNQVMGQLELYERTPGLEIGIHLLSRRMDEEVARLHLDSLGVRLDVLTEEQAEYLNVPVQGPFKSDTYRY</sequence>
<dbReference type="InterPro" id="IPR000043">
    <property type="entry name" value="Adenosylhomocysteinase-like"/>
</dbReference>
<feature type="binding site" evidence="5 6">
    <location>
        <position position="239"/>
    </location>
    <ligand>
        <name>substrate</name>
    </ligand>
</feature>
<evidence type="ECO:0000256" key="5">
    <source>
        <dbReference type="HAMAP-Rule" id="MF_00563"/>
    </source>
</evidence>
<accession>A0A4R0GQ18</accession>
<feature type="binding site" evidence="5 6">
    <location>
        <position position="235"/>
    </location>
    <ligand>
        <name>substrate</name>
    </ligand>
</feature>
<dbReference type="Pfam" id="PF05221">
    <property type="entry name" value="AdoHcyase"/>
    <property type="match status" value="1"/>
</dbReference>
<dbReference type="GO" id="GO:0004013">
    <property type="term" value="F:adenosylhomocysteinase activity"/>
    <property type="evidence" value="ECO:0007669"/>
    <property type="project" value="UniProtKB-UniRule"/>
</dbReference>
<comment type="similarity">
    <text evidence="1 5 9">Belongs to the adenosylhomocysteinase family.</text>
</comment>
<dbReference type="PANTHER" id="PTHR23420:SF0">
    <property type="entry name" value="ADENOSYLHOMOCYSTEINASE"/>
    <property type="match status" value="1"/>
</dbReference>
<dbReference type="EC" id="3.13.2.1" evidence="5"/>